<dbReference type="Gene3D" id="3.40.50.300">
    <property type="entry name" value="P-loop containing nucleotide triphosphate hydrolases"/>
    <property type="match status" value="1"/>
</dbReference>
<dbReference type="Proteomes" id="UP000247465">
    <property type="component" value="Chromosome"/>
</dbReference>
<dbReference type="CDD" id="cd14858">
    <property type="entry name" value="TrmE_N"/>
    <property type="match status" value="1"/>
</dbReference>
<dbReference type="NCBIfam" id="TIGR00231">
    <property type="entry name" value="small_GTP"/>
    <property type="match status" value="1"/>
</dbReference>
<evidence type="ECO:0000256" key="5">
    <source>
        <dbReference type="ARBA" id="ARBA00023134"/>
    </source>
</evidence>
<evidence type="ECO:0000313" key="11">
    <source>
        <dbReference type="EMBL" id="AWT60761.1"/>
    </source>
</evidence>
<evidence type="ECO:0000256" key="7">
    <source>
        <dbReference type="RuleBase" id="RU003313"/>
    </source>
</evidence>
<comment type="similarity">
    <text evidence="1 6 7">Belongs to the TRAFAC class TrmE-Era-EngA-EngB-Septin-like GTPase superfamily. TrmE GTPase family.</text>
</comment>
<name>A0A2Z4AF08_9BACT</name>
<dbReference type="SUPFAM" id="SSF103025">
    <property type="entry name" value="Folate-binding domain"/>
    <property type="match status" value="1"/>
</dbReference>
<dbReference type="EMBL" id="CP029803">
    <property type="protein sequence ID" value="AWT60761.1"/>
    <property type="molecule type" value="Genomic_DNA"/>
</dbReference>
<comment type="function">
    <text evidence="6">Exhibits a very high intrinsic GTPase hydrolysis rate. Involved in the addition of a carboxymethylaminomethyl (cmnm) group at the wobble position (U34) of certain tRNAs, forming tRNA-cmnm(5)s(2)U34.</text>
</comment>
<sequence>MASKETIVAPVTPDGESAISVIRVGGPSCESLARNIFPGTSLEPRKALLGNYRASNGIILDQVVFTFFKKDASYTGEPTLEISSHGNPFITRKILDDLLSRGCRAADPGEFTRLAFLNGKMDLTQVESVLEIIQARSDRALASANAKLSGVIKNNVNLLVEKVLRVVASLEAYIDFPEEGLPNEDLQKSESTLDEVIEAIKELISNADLFDKTSDGFRVVIVGAVNAGKSSFMNSFLGEDRVLVSEEPGTTRDFVESRISLGSHLINLVDTAGIREAGGPVEILGIEKTREQIGSAEFIFYVLDSTEPEGDSLFHNLDLVNKDNDRIIVIENKIDKNNSGRHPEILRDSKHYRVSALTGEGIKDFKIEFQKTLDGVEATMPKSVIMVNARQASALKKSEESIQMAFKKIKRCVSPELVVSDLRHALIFLAEITGPIDNETMLDELFSKFCIGK</sequence>
<keyword evidence="2 6" id="KW-0819">tRNA processing</keyword>
<evidence type="ECO:0000256" key="1">
    <source>
        <dbReference type="ARBA" id="ARBA00011043"/>
    </source>
</evidence>
<reference evidence="11 12" key="1">
    <citation type="submission" date="2018-06" db="EMBL/GenBank/DDBJ databases">
        <title>Draft Genome Sequence of a Novel Marine Bacterium Related to the Verrucomicrobia.</title>
        <authorList>
            <person name="Vosseberg J."/>
            <person name="Martijn J."/>
            <person name="Ettema T.J.G."/>
        </authorList>
    </citation>
    <scope>NUCLEOTIDE SEQUENCE [LARGE SCALE GENOMIC DNA]</scope>
    <source>
        <strain evidence="11">TARA_B100001123</strain>
    </source>
</reference>
<gene>
    <name evidence="6 11" type="primary">mnmE</name>
    <name evidence="6" type="synonym">trmE</name>
    <name evidence="11" type="ORF">DF168_01981</name>
</gene>
<dbReference type="InterPro" id="IPR018948">
    <property type="entry name" value="GTP-bd_TrmE_N"/>
</dbReference>
<dbReference type="InterPro" id="IPR027266">
    <property type="entry name" value="TrmE/GcvT-like"/>
</dbReference>
<dbReference type="EC" id="3.6.-.-" evidence="6"/>
<dbReference type="InterPro" id="IPR027368">
    <property type="entry name" value="MnmE_dom2"/>
</dbReference>
<keyword evidence="6 11" id="KW-0378">Hydrolase</keyword>
<feature type="binding site" evidence="6">
    <location>
        <position position="453"/>
    </location>
    <ligand>
        <name>(6S)-5-formyl-5,6,7,8-tetrahydrofolate</name>
        <dbReference type="ChEBI" id="CHEBI:57457"/>
    </ligand>
</feature>
<dbReference type="PANTHER" id="PTHR42714:SF2">
    <property type="entry name" value="TRNA MODIFICATION GTPASE GTPBP3, MITOCHONDRIAL"/>
    <property type="match status" value="1"/>
</dbReference>
<dbReference type="SUPFAM" id="SSF52540">
    <property type="entry name" value="P-loop containing nucleoside triphosphate hydrolases"/>
    <property type="match status" value="1"/>
</dbReference>
<accession>A0A2Z4AF08</accession>
<dbReference type="GO" id="GO:0030488">
    <property type="term" value="P:tRNA methylation"/>
    <property type="evidence" value="ECO:0007669"/>
    <property type="project" value="TreeGrafter"/>
</dbReference>
<dbReference type="GO" id="GO:0003924">
    <property type="term" value="F:GTPase activity"/>
    <property type="evidence" value="ECO:0007669"/>
    <property type="project" value="UniProtKB-UniRule"/>
</dbReference>
<dbReference type="InterPro" id="IPR005225">
    <property type="entry name" value="Small_GTP-bd"/>
</dbReference>
<feature type="binding site" evidence="6">
    <location>
        <position position="230"/>
    </location>
    <ligand>
        <name>Mg(2+)</name>
        <dbReference type="ChEBI" id="CHEBI:18420"/>
    </ligand>
</feature>
<feature type="binding site" evidence="6">
    <location>
        <position position="251"/>
    </location>
    <ligand>
        <name>Mg(2+)</name>
        <dbReference type="ChEBI" id="CHEBI:18420"/>
    </ligand>
</feature>
<evidence type="ECO:0000259" key="8">
    <source>
        <dbReference type="Pfam" id="PF01926"/>
    </source>
</evidence>
<dbReference type="Pfam" id="PF01926">
    <property type="entry name" value="MMR_HSR1"/>
    <property type="match status" value="1"/>
</dbReference>
<evidence type="ECO:0000256" key="6">
    <source>
        <dbReference type="HAMAP-Rule" id="MF_00379"/>
    </source>
</evidence>
<evidence type="ECO:0000313" key="12">
    <source>
        <dbReference type="Proteomes" id="UP000247465"/>
    </source>
</evidence>
<proteinExistence type="inferred from homology"/>
<dbReference type="NCBIfam" id="TIGR00450">
    <property type="entry name" value="mnmE_trmE_thdF"/>
    <property type="match status" value="1"/>
</dbReference>
<comment type="caution">
    <text evidence="6">Lacks conserved residue(s) required for the propagation of feature annotation.</text>
</comment>
<dbReference type="InterPro" id="IPR025867">
    <property type="entry name" value="MnmE_helical"/>
</dbReference>
<comment type="subcellular location">
    <subcellularLocation>
        <location evidence="6">Cytoplasm</location>
    </subcellularLocation>
</comment>
<feature type="binding site" evidence="6">
    <location>
        <begin position="226"/>
        <end position="231"/>
    </location>
    <ligand>
        <name>GTP</name>
        <dbReference type="ChEBI" id="CHEBI:37565"/>
    </ligand>
</feature>
<dbReference type="InterPro" id="IPR004520">
    <property type="entry name" value="GTPase_MnmE"/>
</dbReference>
<feature type="binding site" evidence="6">
    <location>
        <position position="23"/>
    </location>
    <ligand>
        <name>(6S)-5-formyl-5,6,7,8-tetrahydrofolate</name>
        <dbReference type="ChEBI" id="CHEBI:57457"/>
    </ligand>
</feature>
<dbReference type="GO" id="GO:0005829">
    <property type="term" value="C:cytosol"/>
    <property type="evidence" value="ECO:0007669"/>
    <property type="project" value="TreeGrafter"/>
</dbReference>
<feature type="binding site" evidence="6">
    <location>
        <begin position="245"/>
        <end position="251"/>
    </location>
    <ligand>
        <name>GTP</name>
        <dbReference type="ChEBI" id="CHEBI:37565"/>
    </ligand>
</feature>
<dbReference type="AlphaFoldDB" id="A0A2Z4AF08"/>
<feature type="domain" description="MnmE helical" evidence="10">
    <location>
        <begin position="123"/>
        <end position="450"/>
    </location>
</feature>
<keyword evidence="3 6" id="KW-0547">Nucleotide-binding</keyword>
<keyword evidence="4 6" id="KW-0630">Potassium</keyword>
<dbReference type="InterPro" id="IPR006073">
    <property type="entry name" value="GTP-bd"/>
</dbReference>
<dbReference type="Gene3D" id="1.20.120.430">
    <property type="entry name" value="tRNA modification GTPase MnmE domain 2"/>
    <property type="match status" value="1"/>
</dbReference>
<dbReference type="Pfam" id="PF12631">
    <property type="entry name" value="MnmE_helical"/>
    <property type="match status" value="1"/>
</dbReference>
<dbReference type="GO" id="GO:0005525">
    <property type="term" value="F:GTP binding"/>
    <property type="evidence" value="ECO:0007669"/>
    <property type="project" value="UniProtKB-UniRule"/>
</dbReference>
<dbReference type="KEGG" id="mtar:DF168_01981"/>
<evidence type="ECO:0000256" key="2">
    <source>
        <dbReference type="ARBA" id="ARBA00022694"/>
    </source>
</evidence>
<dbReference type="PANTHER" id="PTHR42714">
    <property type="entry name" value="TRNA MODIFICATION GTPASE GTPBP3"/>
    <property type="match status" value="1"/>
</dbReference>
<keyword evidence="5 6" id="KW-0342">GTP-binding</keyword>
<feature type="binding site" evidence="6">
    <location>
        <position position="81"/>
    </location>
    <ligand>
        <name>(6S)-5-formyl-5,6,7,8-tetrahydrofolate</name>
        <dbReference type="ChEBI" id="CHEBI:57457"/>
    </ligand>
</feature>
<dbReference type="InterPro" id="IPR031168">
    <property type="entry name" value="G_TrmE"/>
</dbReference>
<feature type="binding site" evidence="6">
    <location>
        <position position="120"/>
    </location>
    <ligand>
        <name>(6S)-5-formyl-5,6,7,8-tetrahydrofolate</name>
        <dbReference type="ChEBI" id="CHEBI:57457"/>
    </ligand>
</feature>
<keyword evidence="6" id="KW-0479">Metal-binding</keyword>
<feature type="binding site" evidence="6">
    <location>
        <begin position="270"/>
        <end position="273"/>
    </location>
    <ligand>
        <name>GTP</name>
        <dbReference type="ChEBI" id="CHEBI:37565"/>
    </ligand>
</feature>
<keyword evidence="6" id="KW-0460">Magnesium</keyword>
<dbReference type="HAMAP" id="MF_00379">
    <property type="entry name" value="GTPase_MnmE"/>
    <property type="match status" value="1"/>
</dbReference>
<dbReference type="GO" id="GO:0046872">
    <property type="term" value="F:metal ion binding"/>
    <property type="evidence" value="ECO:0007669"/>
    <property type="project" value="UniProtKB-KW"/>
</dbReference>
<feature type="domain" description="G" evidence="8">
    <location>
        <begin position="218"/>
        <end position="333"/>
    </location>
</feature>
<feature type="domain" description="GTP-binding protein TrmE N-terminal" evidence="9">
    <location>
        <begin position="6"/>
        <end position="120"/>
    </location>
</feature>
<organism evidence="11 12">
    <name type="scientific">Candidatus Moanibacter tarae</name>
    <dbReference type="NCBI Taxonomy" id="2200854"/>
    <lineage>
        <taxon>Bacteria</taxon>
        <taxon>Pseudomonadati</taxon>
        <taxon>Verrucomicrobiota</taxon>
        <taxon>Opitutia</taxon>
        <taxon>Puniceicoccales</taxon>
        <taxon>Puniceicoccales incertae sedis</taxon>
        <taxon>Candidatus Moanibacter</taxon>
    </lineage>
</organism>
<dbReference type="SUPFAM" id="SSF116878">
    <property type="entry name" value="TrmE connector domain"/>
    <property type="match status" value="1"/>
</dbReference>
<dbReference type="InterPro" id="IPR027417">
    <property type="entry name" value="P-loop_NTPase"/>
</dbReference>
<evidence type="ECO:0000259" key="10">
    <source>
        <dbReference type="Pfam" id="PF12631"/>
    </source>
</evidence>
<comment type="cofactor">
    <cofactor evidence="6">
        <name>K(+)</name>
        <dbReference type="ChEBI" id="CHEBI:29103"/>
    </cofactor>
    <text evidence="6">Binds 1 potassium ion per subunit.</text>
</comment>
<evidence type="ECO:0000256" key="4">
    <source>
        <dbReference type="ARBA" id="ARBA00022958"/>
    </source>
</evidence>
<protein>
    <recommendedName>
        <fullName evidence="6">tRNA modification GTPase MnmE</fullName>
        <ecNumber evidence="6">3.6.-.-</ecNumber>
    </recommendedName>
</protein>
<dbReference type="Gene3D" id="3.30.1360.120">
    <property type="entry name" value="Probable tRNA modification gtpase trme, domain 1"/>
    <property type="match status" value="1"/>
</dbReference>
<dbReference type="Pfam" id="PF10396">
    <property type="entry name" value="TrmE_N"/>
    <property type="match status" value="1"/>
</dbReference>
<evidence type="ECO:0000256" key="3">
    <source>
        <dbReference type="ARBA" id="ARBA00022741"/>
    </source>
</evidence>
<dbReference type="CDD" id="cd04164">
    <property type="entry name" value="trmE"/>
    <property type="match status" value="1"/>
</dbReference>
<comment type="subunit">
    <text evidence="6">Homodimer. Heterotetramer of two MnmE and two MnmG subunits.</text>
</comment>
<dbReference type="GO" id="GO:0002098">
    <property type="term" value="P:tRNA wobble uridine modification"/>
    <property type="evidence" value="ECO:0007669"/>
    <property type="project" value="TreeGrafter"/>
</dbReference>
<keyword evidence="6" id="KW-0963">Cytoplasm</keyword>
<evidence type="ECO:0000259" key="9">
    <source>
        <dbReference type="Pfam" id="PF10396"/>
    </source>
</evidence>